<protein>
    <recommendedName>
        <fullName evidence="3">Lipoprotein</fullName>
    </recommendedName>
</protein>
<evidence type="ECO:0000313" key="2">
    <source>
        <dbReference type="Proteomes" id="UP000622648"/>
    </source>
</evidence>
<proteinExistence type="predicted"/>
<dbReference type="PROSITE" id="PS51257">
    <property type="entry name" value="PROKAR_LIPOPROTEIN"/>
    <property type="match status" value="1"/>
</dbReference>
<keyword evidence="2" id="KW-1185">Reference proteome</keyword>
<accession>A0ABQ1SNM8</accession>
<reference evidence="2" key="1">
    <citation type="journal article" date="2019" name="Int. J. Syst. Evol. Microbiol.">
        <title>The Global Catalogue of Microorganisms (GCM) 10K type strain sequencing project: providing services to taxonomists for standard genome sequencing and annotation.</title>
        <authorList>
            <consortium name="The Broad Institute Genomics Platform"/>
            <consortium name="The Broad Institute Genome Sequencing Center for Infectious Disease"/>
            <person name="Wu L."/>
            <person name="Ma J."/>
        </authorList>
    </citation>
    <scope>NUCLEOTIDE SEQUENCE [LARGE SCALE GENOMIC DNA]</scope>
    <source>
        <strain evidence="2">CGMCC 1.15644</strain>
    </source>
</reference>
<organism evidence="1 2">
    <name type="scientific">Pedobacter psychrotolerans</name>
    <dbReference type="NCBI Taxonomy" id="1843235"/>
    <lineage>
        <taxon>Bacteria</taxon>
        <taxon>Pseudomonadati</taxon>
        <taxon>Bacteroidota</taxon>
        <taxon>Sphingobacteriia</taxon>
        <taxon>Sphingobacteriales</taxon>
        <taxon>Sphingobacteriaceae</taxon>
        <taxon>Pedobacter</taxon>
    </lineage>
</organism>
<comment type="caution">
    <text evidence="1">The sequence shown here is derived from an EMBL/GenBank/DDBJ whole genome shotgun (WGS) entry which is preliminary data.</text>
</comment>
<dbReference type="EMBL" id="BMJO01000003">
    <property type="protein sequence ID" value="GGE51837.1"/>
    <property type="molecule type" value="Genomic_DNA"/>
</dbReference>
<evidence type="ECO:0000313" key="1">
    <source>
        <dbReference type="EMBL" id="GGE51837.1"/>
    </source>
</evidence>
<name>A0ABQ1SNM8_9SPHI</name>
<evidence type="ECO:0008006" key="3">
    <source>
        <dbReference type="Google" id="ProtNLM"/>
    </source>
</evidence>
<gene>
    <name evidence="1" type="ORF">GCM10011413_17730</name>
</gene>
<dbReference type="Proteomes" id="UP000622648">
    <property type="component" value="Unassembled WGS sequence"/>
</dbReference>
<sequence length="176" mass="20442">MSMKTLIHSIAITSCFHCSSIQKKSELKDQSIIINKIIDIVYVDEVRPKSVLISEQLLSNFDQYLTNFEGEKKDDSLTILMNGKWNYLKQIQSHSYSKDWKKISLSKSINGKKMISEKKKGEEICFSLVQFSPDDTRAFVVYSRTSNHIAQSTVFFFFEKKNGNWTNTAHYIPFFD</sequence>